<feature type="coiled-coil region" evidence="1">
    <location>
        <begin position="175"/>
        <end position="267"/>
    </location>
</feature>
<evidence type="ECO:0000313" key="2">
    <source>
        <dbReference type="EMBL" id="CAK9100700.1"/>
    </source>
</evidence>
<name>A0ABP0RKR0_9DINO</name>
<feature type="non-terminal residue" evidence="2">
    <location>
        <position position="1"/>
    </location>
</feature>
<sequence>PGLKSRFTHFIDFEDWTTEDCLHLFKKRAKGENFRLEAAADMELQEGFSALRRLDGWGNARDVDKVWKASLQQRADRVVHESEGLEKTIQARDVKPALETLLEARRVKAAPTMPSFSWEHLPMKLPEPRCQETPVQKQAFKEQLAKETEVQPNEDEDARDAGISDETWANLQRAKEAFAQQEESWARKLREMEERAKEEEARREEELRKEMEENLKRLAEEVEQARLEEERLRLQAELEKRLEEERRERERLRLEELRRIREEQARQQAIREKLRQISPCPAGFHWFKMSGGWRCGGGSHFVSDEQPPGVHCGAHCFIWSLTFGFSLSKVAETVYSLRRGFVLEDAFGTLLGQLVIRWDHLRGGLRPI</sequence>
<protein>
    <submittedName>
        <fullName evidence="2">Uncharacterized protein</fullName>
    </submittedName>
</protein>
<evidence type="ECO:0000313" key="3">
    <source>
        <dbReference type="Proteomes" id="UP001642484"/>
    </source>
</evidence>
<evidence type="ECO:0000256" key="1">
    <source>
        <dbReference type="SAM" id="Coils"/>
    </source>
</evidence>
<dbReference type="Gene3D" id="1.10.8.60">
    <property type="match status" value="1"/>
</dbReference>
<proteinExistence type="predicted"/>
<accession>A0ABP0RKR0</accession>
<reference evidence="2 3" key="1">
    <citation type="submission" date="2024-02" db="EMBL/GenBank/DDBJ databases">
        <authorList>
            <person name="Chen Y."/>
            <person name="Shah S."/>
            <person name="Dougan E. K."/>
            <person name="Thang M."/>
            <person name="Chan C."/>
        </authorList>
    </citation>
    <scope>NUCLEOTIDE SEQUENCE [LARGE SCALE GENOMIC DNA]</scope>
</reference>
<keyword evidence="3" id="KW-1185">Reference proteome</keyword>
<comment type="caution">
    <text evidence="2">The sequence shown here is derived from an EMBL/GenBank/DDBJ whole genome shotgun (WGS) entry which is preliminary data.</text>
</comment>
<organism evidence="2 3">
    <name type="scientific">Durusdinium trenchii</name>
    <dbReference type="NCBI Taxonomy" id="1381693"/>
    <lineage>
        <taxon>Eukaryota</taxon>
        <taxon>Sar</taxon>
        <taxon>Alveolata</taxon>
        <taxon>Dinophyceae</taxon>
        <taxon>Suessiales</taxon>
        <taxon>Symbiodiniaceae</taxon>
        <taxon>Durusdinium</taxon>
    </lineage>
</organism>
<keyword evidence="1" id="KW-0175">Coiled coil</keyword>
<gene>
    <name evidence="2" type="ORF">CCMP2556_LOCUS47546</name>
</gene>
<dbReference type="EMBL" id="CAXAMN010026119">
    <property type="protein sequence ID" value="CAK9100700.1"/>
    <property type="molecule type" value="Genomic_DNA"/>
</dbReference>
<dbReference type="Proteomes" id="UP001642484">
    <property type="component" value="Unassembled WGS sequence"/>
</dbReference>